<evidence type="ECO:0000256" key="8">
    <source>
        <dbReference type="ARBA" id="ARBA00023004"/>
    </source>
</evidence>
<evidence type="ECO:0000313" key="20">
    <source>
        <dbReference type="EMBL" id="MDR7119125.1"/>
    </source>
</evidence>
<keyword evidence="13 14" id="KW-0998">Cell outer membrane</keyword>
<proteinExistence type="inferred from homology"/>
<evidence type="ECO:0000256" key="11">
    <source>
        <dbReference type="ARBA" id="ARBA00023136"/>
    </source>
</evidence>
<dbReference type="Gene3D" id="2.170.130.10">
    <property type="entry name" value="TonB-dependent receptor, plug domain"/>
    <property type="match status" value="1"/>
</dbReference>
<dbReference type="InterPro" id="IPR036942">
    <property type="entry name" value="Beta-barrel_TonB_sf"/>
</dbReference>
<dbReference type="RefSeq" id="WP_310273383.1">
    <property type="nucleotide sequence ID" value="NZ_JAVDWR010000001.1"/>
</dbReference>
<dbReference type="InterPro" id="IPR010917">
    <property type="entry name" value="TonB_rcpt_CS"/>
</dbReference>
<keyword evidence="4 14" id="KW-1134">Transmembrane beta strand</keyword>
<evidence type="ECO:0000256" key="4">
    <source>
        <dbReference type="ARBA" id="ARBA00022452"/>
    </source>
</evidence>
<comment type="caution">
    <text evidence="20">The sequence shown here is derived from an EMBL/GenBank/DDBJ whole genome shotgun (WGS) entry which is preliminary data.</text>
</comment>
<dbReference type="Gene3D" id="2.40.170.20">
    <property type="entry name" value="TonB-dependent receptor, beta-barrel domain"/>
    <property type="match status" value="1"/>
</dbReference>
<keyword evidence="3 14" id="KW-0813">Transport</keyword>
<dbReference type="PANTHER" id="PTHR30442:SF0">
    <property type="entry name" value="FE(3+) DICITRATE TRANSPORT PROTEIN FECA"/>
    <property type="match status" value="1"/>
</dbReference>
<protein>
    <submittedName>
        <fullName evidence="20">Fe(3+) dicitrate transport protein</fullName>
    </submittedName>
</protein>
<gene>
    <name evidence="20" type="ORF">J2W69_000040</name>
</gene>
<evidence type="ECO:0000256" key="15">
    <source>
        <dbReference type="PROSITE-ProRule" id="PRU10144"/>
    </source>
</evidence>
<evidence type="ECO:0000256" key="12">
    <source>
        <dbReference type="ARBA" id="ARBA00023170"/>
    </source>
</evidence>
<dbReference type="PROSITE" id="PS01156">
    <property type="entry name" value="TONB_DEPENDENT_REC_2"/>
    <property type="match status" value="1"/>
</dbReference>
<feature type="chain" id="PRO_5045962872" evidence="17">
    <location>
        <begin position="33"/>
        <end position="696"/>
    </location>
</feature>
<dbReference type="InterPro" id="IPR000531">
    <property type="entry name" value="Beta-barrel_TonB"/>
</dbReference>
<evidence type="ECO:0000256" key="13">
    <source>
        <dbReference type="ARBA" id="ARBA00023237"/>
    </source>
</evidence>
<evidence type="ECO:0000256" key="9">
    <source>
        <dbReference type="ARBA" id="ARBA00023065"/>
    </source>
</evidence>
<dbReference type="Pfam" id="PF07715">
    <property type="entry name" value="Plug"/>
    <property type="match status" value="1"/>
</dbReference>
<dbReference type="CDD" id="cd01347">
    <property type="entry name" value="ligand_gated_channel"/>
    <property type="match status" value="1"/>
</dbReference>
<evidence type="ECO:0000256" key="2">
    <source>
        <dbReference type="ARBA" id="ARBA00009810"/>
    </source>
</evidence>
<keyword evidence="21" id="KW-1185">Reference proteome</keyword>
<evidence type="ECO:0000256" key="10">
    <source>
        <dbReference type="ARBA" id="ARBA00023077"/>
    </source>
</evidence>
<evidence type="ECO:0000256" key="3">
    <source>
        <dbReference type="ARBA" id="ARBA00022448"/>
    </source>
</evidence>
<accession>A0ABU1VU36</accession>
<name>A0ABU1VU36_9GAMM</name>
<evidence type="ECO:0000256" key="16">
    <source>
        <dbReference type="RuleBase" id="RU003357"/>
    </source>
</evidence>
<keyword evidence="5" id="KW-0410">Iron transport</keyword>
<dbReference type="EMBL" id="JAVDWR010000001">
    <property type="protein sequence ID" value="MDR7119125.1"/>
    <property type="molecule type" value="Genomic_DNA"/>
</dbReference>
<keyword evidence="7 17" id="KW-0732">Signal</keyword>
<dbReference type="SUPFAM" id="SSF56935">
    <property type="entry name" value="Porins"/>
    <property type="match status" value="1"/>
</dbReference>
<dbReference type="InterPro" id="IPR037066">
    <property type="entry name" value="Plug_dom_sf"/>
</dbReference>
<feature type="short sequence motif" description="TonB C-terminal box" evidence="15">
    <location>
        <begin position="679"/>
        <end position="696"/>
    </location>
</feature>
<dbReference type="InterPro" id="IPR012910">
    <property type="entry name" value="Plug_dom"/>
</dbReference>
<organism evidence="20 21">
    <name type="scientific">Rheinheimera soli</name>
    <dbReference type="NCBI Taxonomy" id="443616"/>
    <lineage>
        <taxon>Bacteria</taxon>
        <taxon>Pseudomonadati</taxon>
        <taxon>Pseudomonadota</taxon>
        <taxon>Gammaproteobacteria</taxon>
        <taxon>Chromatiales</taxon>
        <taxon>Chromatiaceae</taxon>
        <taxon>Rheinheimera</taxon>
    </lineage>
</organism>
<evidence type="ECO:0000256" key="14">
    <source>
        <dbReference type="PROSITE-ProRule" id="PRU01360"/>
    </source>
</evidence>
<evidence type="ECO:0000259" key="19">
    <source>
        <dbReference type="Pfam" id="PF07715"/>
    </source>
</evidence>
<dbReference type="InterPro" id="IPR010105">
    <property type="entry name" value="TonB_sidphr_rcpt"/>
</dbReference>
<dbReference type="Pfam" id="PF00593">
    <property type="entry name" value="TonB_dep_Rec_b-barrel"/>
    <property type="match status" value="1"/>
</dbReference>
<dbReference type="PANTHER" id="PTHR30442">
    <property type="entry name" value="IRON III DICITRATE TRANSPORT PROTEIN FECA"/>
    <property type="match status" value="1"/>
</dbReference>
<evidence type="ECO:0000256" key="6">
    <source>
        <dbReference type="ARBA" id="ARBA00022692"/>
    </source>
</evidence>
<evidence type="ECO:0000256" key="1">
    <source>
        <dbReference type="ARBA" id="ARBA00004571"/>
    </source>
</evidence>
<keyword evidence="6 14" id="KW-0812">Transmembrane</keyword>
<keyword evidence="10 16" id="KW-0798">TonB box</keyword>
<comment type="similarity">
    <text evidence="2 14 16">Belongs to the TonB-dependent receptor family.</text>
</comment>
<dbReference type="NCBIfam" id="TIGR01783">
    <property type="entry name" value="TonB-siderophor"/>
    <property type="match status" value="1"/>
</dbReference>
<evidence type="ECO:0000256" key="17">
    <source>
        <dbReference type="SAM" id="SignalP"/>
    </source>
</evidence>
<keyword evidence="11 14" id="KW-0472">Membrane</keyword>
<evidence type="ECO:0000256" key="5">
    <source>
        <dbReference type="ARBA" id="ARBA00022496"/>
    </source>
</evidence>
<dbReference type="PROSITE" id="PS52016">
    <property type="entry name" value="TONB_DEPENDENT_REC_3"/>
    <property type="match status" value="1"/>
</dbReference>
<keyword evidence="8" id="KW-0408">Iron</keyword>
<feature type="signal peptide" evidence="17">
    <location>
        <begin position="1"/>
        <end position="32"/>
    </location>
</feature>
<comment type="subcellular location">
    <subcellularLocation>
        <location evidence="1 14">Cell outer membrane</location>
        <topology evidence="1 14">Multi-pass membrane protein</topology>
    </subcellularLocation>
</comment>
<keyword evidence="9" id="KW-0406">Ion transport</keyword>
<keyword evidence="12" id="KW-0675">Receptor</keyword>
<feature type="domain" description="TonB-dependent receptor plug" evidence="19">
    <location>
        <begin position="61"/>
        <end position="168"/>
    </location>
</feature>
<dbReference type="InterPro" id="IPR039426">
    <property type="entry name" value="TonB-dep_rcpt-like"/>
</dbReference>
<reference evidence="20 21" key="1">
    <citation type="submission" date="2023-07" db="EMBL/GenBank/DDBJ databases">
        <title>Sorghum-associated microbial communities from plants grown in Nebraska, USA.</title>
        <authorList>
            <person name="Schachtman D."/>
        </authorList>
    </citation>
    <scope>NUCLEOTIDE SEQUENCE [LARGE SCALE GENOMIC DNA]</scope>
    <source>
        <strain evidence="20 21">4138</strain>
    </source>
</reference>
<evidence type="ECO:0000313" key="21">
    <source>
        <dbReference type="Proteomes" id="UP001257909"/>
    </source>
</evidence>
<evidence type="ECO:0000259" key="18">
    <source>
        <dbReference type="Pfam" id="PF00593"/>
    </source>
</evidence>
<sequence length="696" mass="75840">MSTMFFTLNFRPSRLALAVAVAATGYAGSSSAEETAEAKKSVMPAMEVVKVVGQKEDHRFNATGSVNLVELEEIQRVQPLSTEDVLRRIPGINIKSEEETSVIANFGIRGLSASESKSLLLEDGVPVAPGLFIGNDRYFNPRIQRVERVEVLKGSSSLRYGPSTIGGVVNYQTKTPDDGVELSARAGSFNMKEVGIEAGNKNAAGDAFAGIVATHATSDGFMDKGYTMNDVMAKAGVEFANNQKLGVKLSWYENDVNMSYRGLLLNDYKAGADYNPAPDDDFLADRVAFDINHEWQLSDTATLKTLVYWSDVTRDYWRYAVDTNASVAAGRWVYTDNLTGNNRSFERTGAESRLTLEQPLFGLEASTEFGLRLMHEKSNDLRINTTRAADRTGTIAGHLQDSADSVAGYVQSRIVLSEKLALTPGLRIESYQQERLNLQSNALAKTSNTEYLPGVGLTYELTDAAQLYAGVYRAFSPASNSLALDGLTDQQLDGERSVNYEVGVRGVAGSTSYEVAAFIMDFSNQVVTGNSNTGTPSSNAGETSHYGMEFSVSQPLMAGLNLDANATWVPESEFEAGTNQGNRIPYAPKILANLGLNYQLEQLNLSLNLHHRGEQFGNEANTIAIEHPAGKPNDIWGGLLPAYTVVDLLSQYQISDNLTVSGSVKNLTDKRYISGLRQGIYVGPERSFEIGARYRF</sequence>
<dbReference type="Proteomes" id="UP001257909">
    <property type="component" value="Unassembled WGS sequence"/>
</dbReference>
<evidence type="ECO:0000256" key="7">
    <source>
        <dbReference type="ARBA" id="ARBA00022729"/>
    </source>
</evidence>
<feature type="domain" description="TonB-dependent receptor-like beta-barrel" evidence="18">
    <location>
        <begin position="241"/>
        <end position="667"/>
    </location>
</feature>